<dbReference type="PANTHER" id="PTHR33129">
    <property type="entry name" value="PROTEIN KINASE DOMAIN-CONTAINING PROTEIN-RELATED"/>
    <property type="match status" value="1"/>
</dbReference>
<evidence type="ECO:0000256" key="3">
    <source>
        <dbReference type="ARBA" id="ARBA00022801"/>
    </source>
</evidence>
<organism evidence="6 7">
    <name type="scientific">Collybiopsis confluens</name>
    <dbReference type="NCBI Taxonomy" id="2823264"/>
    <lineage>
        <taxon>Eukaryota</taxon>
        <taxon>Fungi</taxon>
        <taxon>Dikarya</taxon>
        <taxon>Basidiomycota</taxon>
        <taxon>Agaricomycotina</taxon>
        <taxon>Agaricomycetes</taxon>
        <taxon>Agaricomycetidae</taxon>
        <taxon>Agaricales</taxon>
        <taxon>Marasmiineae</taxon>
        <taxon>Omphalotaceae</taxon>
        <taxon>Collybiopsis</taxon>
    </lineage>
</organism>
<sequence>MSITLAHDMVLRQGYDDEIAALEKLVNVDNTKTWSHEKDWDIFSQHWYFHTDEETEYPYELETAVPSGLWGPAQLEPTLGKILVTQGYADLYHRIKLGFSLGTKERSTVAKRSVMVTGQPGTGKSVSLWYLATRLLQEFCDEPLVVVRPAMTLLFYKGRAFKLGWGMEPKMNTQIMKSFHPAAQKRCFALYESQEGGPNVIHPTIPIYATSPSEKRYKAFYDQWDPYIWSVPTWTKDELVAGVKLSRKYDLIMESVRASSPKVPPIPRPFHPVADHGIPGPFSQPPAVLADGGDWGDHYDAEPVDCDAAVDEDFLQDVEQELGEDEDKDEDEDEEEKEEEEEEEEEDNEYGDGGGERVGNGNGDGDATTPANAMTPLSTRESTPVVDQMNVDPFINYADTDEARLENLVESAVREVGWIPREVYLYMAEGQADLGKAIIKEYLSQQTSLVDQVNFAPRTTLLYNISHKIFHQHLIVRARNIIRHAEFAVSFKSFLIHEEFTKQLRARNWQSLMKLLEATQDATDPTSRILAGNVFEAIVHKSLPNLSTDLIFVPMTPSEAEGEHVSEEDNIKGKKRKKGGSEKKQKDKEGTEQKDEREKKPKEQKEEAKEKRLPLFAYKVVAEDKRLPIDFKAGRRRMHKFTPPISVGINPNAYYQGSRTTPLIDAFILLTDKSVAQEVLYFFQYTISKKKDSGSLKGYKMVTDIYYHLRRKYPLLVVRFVLLQPYSSDNTVWRLPDFDFEYSVYYAGFPIDPVDIFYMFVMLVGSMTRPIFPFVPVFTNDVNKRWNSKDFSQRLHSFRNRLLNAKRLQHRCKEADCPPFGPTRTCKAIYISQLSHLINQCHLILPFLNLGGLLTLASVEEFDAVMEQHFSTTGSAPADTFYINTETHIKTLLDLSKKLSSSVTLYRRFTACLQLHEYSPSDGLALVAFENIQLFLECANAKRASLERTLWKAFDDYPDKTTERLRSVMFKITSEGDPFSGTIPFMAATDFCTLGVGRWLNDEIVNYFIEKWCTQSGTLGLSTFFANSHLFQASELHPCVNAKIGTLTAEDERRVLRWCSKAVKKQNLIGNWDSVFIPINEQSTHWYSAYIDFRLRRIEVFDSLEINCTSNRKKPVTHQKNMQLMLVLMWLAEVLGRMRGEPVFLKNDPETEWICEPHSTLKDSNTGAISA</sequence>
<feature type="compositionally biased region" description="Gly residues" evidence="4">
    <location>
        <begin position="351"/>
        <end position="364"/>
    </location>
</feature>
<keyword evidence="3" id="KW-0378">Hydrolase</keyword>
<proteinExistence type="inferred from homology"/>
<dbReference type="GO" id="GO:0008234">
    <property type="term" value="F:cysteine-type peptidase activity"/>
    <property type="evidence" value="ECO:0007669"/>
    <property type="project" value="InterPro"/>
</dbReference>
<protein>
    <recommendedName>
        <fullName evidence="5">Ubiquitin-like protease family profile domain-containing protein</fullName>
    </recommendedName>
</protein>
<comment type="similarity">
    <text evidence="1">Belongs to the peptidase C48 family.</text>
</comment>
<keyword evidence="7" id="KW-1185">Reference proteome</keyword>
<evidence type="ECO:0000313" key="7">
    <source>
        <dbReference type="Proteomes" id="UP000518752"/>
    </source>
</evidence>
<feature type="region of interest" description="Disordered" evidence="4">
    <location>
        <begin position="558"/>
        <end position="608"/>
    </location>
</feature>
<dbReference type="PROSITE" id="PS50600">
    <property type="entry name" value="ULP_PROTEASE"/>
    <property type="match status" value="1"/>
</dbReference>
<keyword evidence="2" id="KW-0645">Protease</keyword>
<name>A0A8H5HF59_9AGAR</name>
<feature type="domain" description="Ubiquitin-like protease family profile" evidence="5">
    <location>
        <begin position="984"/>
        <end position="1171"/>
    </location>
</feature>
<feature type="region of interest" description="Disordered" evidence="4">
    <location>
        <begin position="273"/>
        <end position="302"/>
    </location>
</feature>
<dbReference type="Proteomes" id="UP000518752">
    <property type="component" value="Unassembled WGS sequence"/>
</dbReference>
<dbReference type="InterPro" id="IPR003653">
    <property type="entry name" value="Peptidase_C48_C"/>
</dbReference>
<dbReference type="Pfam" id="PF02902">
    <property type="entry name" value="Peptidase_C48"/>
    <property type="match status" value="1"/>
</dbReference>
<dbReference type="OrthoDB" id="2986178at2759"/>
<dbReference type="GO" id="GO:0019783">
    <property type="term" value="F:ubiquitin-like protein peptidase activity"/>
    <property type="evidence" value="ECO:0007669"/>
    <property type="project" value="UniProtKB-ARBA"/>
</dbReference>
<dbReference type="InterPro" id="IPR052980">
    <property type="entry name" value="Crinkler_effector"/>
</dbReference>
<reference evidence="6 7" key="1">
    <citation type="journal article" date="2020" name="ISME J.">
        <title>Uncovering the hidden diversity of litter-decomposition mechanisms in mushroom-forming fungi.</title>
        <authorList>
            <person name="Floudas D."/>
            <person name="Bentzer J."/>
            <person name="Ahren D."/>
            <person name="Johansson T."/>
            <person name="Persson P."/>
            <person name="Tunlid A."/>
        </authorList>
    </citation>
    <scope>NUCLEOTIDE SEQUENCE [LARGE SCALE GENOMIC DNA]</scope>
    <source>
        <strain evidence="6 7">CBS 406.79</strain>
    </source>
</reference>
<evidence type="ECO:0000256" key="1">
    <source>
        <dbReference type="ARBA" id="ARBA00005234"/>
    </source>
</evidence>
<dbReference type="GO" id="GO:0006508">
    <property type="term" value="P:proteolysis"/>
    <property type="evidence" value="ECO:0007669"/>
    <property type="project" value="UniProtKB-KW"/>
</dbReference>
<gene>
    <name evidence="6" type="ORF">D9757_008967</name>
</gene>
<evidence type="ECO:0000256" key="2">
    <source>
        <dbReference type="ARBA" id="ARBA00022670"/>
    </source>
</evidence>
<dbReference type="AlphaFoldDB" id="A0A8H5HF59"/>
<dbReference type="EMBL" id="JAACJN010000054">
    <property type="protein sequence ID" value="KAF5382258.1"/>
    <property type="molecule type" value="Genomic_DNA"/>
</dbReference>
<evidence type="ECO:0000256" key="4">
    <source>
        <dbReference type="SAM" id="MobiDB-lite"/>
    </source>
</evidence>
<feature type="compositionally biased region" description="Basic and acidic residues" evidence="4">
    <location>
        <begin position="561"/>
        <end position="572"/>
    </location>
</feature>
<dbReference type="SUPFAM" id="SSF54001">
    <property type="entry name" value="Cysteine proteinases"/>
    <property type="match status" value="1"/>
</dbReference>
<feature type="compositionally biased region" description="Basic and acidic residues" evidence="4">
    <location>
        <begin position="579"/>
        <end position="608"/>
    </location>
</feature>
<feature type="region of interest" description="Disordered" evidence="4">
    <location>
        <begin position="321"/>
        <end position="386"/>
    </location>
</feature>
<dbReference type="InterPro" id="IPR038765">
    <property type="entry name" value="Papain-like_cys_pep_sf"/>
</dbReference>
<comment type="caution">
    <text evidence="6">The sequence shown here is derived from an EMBL/GenBank/DDBJ whole genome shotgun (WGS) entry which is preliminary data.</text>
</comment>
<evidence type="ECO:0000259" key="5">
    <source>
        <dbReference type="PROSITE" id="PS50600"/>
    </source>
</evidence>
<evidence type="ECO:0000313" key="6">
    <source>
        <dbReference type="EMBL" id="KAF5382258.1"/>
    </source>
</evidence>
<dbReference type="Gene3D" id="3.40.395.10">
    <property type="entry name" value="Adenoviral Proteinase, Chain A"/>
    <property type="match status" value="1"/>
</dbReference>
<feature type="compositionally biased region" description="Polar residues" evidence="4">
    <location>
        <begin position="369"/>
        <end position="382"/>
    </location>
</feature>
<accession>A0A8H5HF59</accession>
<feature type="compositionally biased region" description="Acidic residues" evidence="4">
    <location>
        <begin position="321"/>
        <end position="350"/>
    </location>
</feature>